<evidence type="ECO:0000313" key="3">
    <source>
        <dbReference type="EMBL" id="GFE55805.1"/>
    </source>
</evidence>
<evidence type="ECO:0000256" key="2">
    <source>
        <dbReference type="SAM" id="SignalP"/>
    </source>
</evidence>
<proteinExistence type="predicted"/>
<feature type="chain" id="PRO_5040931662" evidence="2">
    <location>
        <begin position="24"/>
        <end position="179"/>
    </location>
</feature>
<reference evidence="3" key="1">
    <citation type="submission" date="2019-12" db="EMBL/GenBank/DDBJ databases">
        <title>Genome sequence of Babesia ovis.</title>
        <authorList>
            <person name="Yamagishi J."/>
            <person name="Sevinc F."/>
            <person name="Xuan X."/>
        </authorList>
    </citation>
    <scope>NUCLEOTIDE SEQUENCE</scope>
    <source>
        <strain evidence="3">Selcuk</strain>
    </source>
</reference>
<keyword evidence="1" id="KW-0812">Transmembrane</keyword>
<organism evidence="3 4">
    <name type="scientific">Babesia ovis</name>
    <dbReference type="NCBI Taxonomy" id="5869"/>
    <lineage>
        <taxon>Eukaryota</taxon>
        <taxon>Sar</taxon>
        <taxon>Alveolata</taxon>
        <taxon>Apicomplexa</taxon>
        <taxon>Aconoidasida</taxon>
        <taxon>Piroplasmida</taxon>
        <taxon>Babesiidae</taxon>
        <taxon>Babesia</taxon>
    </lineage>
</organism>
<keyword evidence="1" id="KW-1133">Transmembrane helix</keyword>
<dbReference type="EMBL" id="BLIY01000024">
    <property type="protein sequence ID" value="GFE55805.1"/>
    <property type="molecule type" value="Genomic_DNA"/>
</dbReference>
<feature type="signal peptide" evidence="2">
    <location>
        <begin position="1"/>
        <end position="23"/>
    </location>
</feature>
<comment type="caution">
    <text evidence="3">The sequence shown here is derived from an EMBL/GenBank/DDBJ whole genome shotgun (WGS) entry which is preliminary data.</text>
</comment>
<accession>A0A9W5TDU4</accession>
<feature type="transmembrane region" description="Helical" evidence="1">
    <location>
        <begin position="157"/>
        <end position="178"/>
    </location>
</feature>
<keyword evidence="1" id="KW-0472">Membrane</keyword>
<name>A0A9W5TDU4_BABOV</name>
<protein>
    <submittedName>
        <fullName evidence="3">Anthranilate synthase component I, putative</fullName>
    </submittedName>
</protein>
<sequence length="179" mass="19073">MNTSKGFLLLLTGFASMRLYASAAADLPTGAPDAWASAVAKADENLEKMAKKLALTDANKNDLSKSKTKVDAFAVAKDAFHKEALTVKAAKETLDKKGKGDFAAETKAVIDAAVKCFPLYITAAKAHLDAMEAITTYDATKSGEYKKLDYFKHLEKVITSAFTVVFGALPVIAALTAVF</sequence>
<keyword evidence="4" id="KW-1185">Reference proteome</keyword>
<keyword evidence="2" id="KW-0732">Signal</keyword>
<evidence type="ECO:0000256" key="1">
    <source>
        <dbReference type="SAM" id="Phobius"/>
    </source>
</evidence>
<dbReference type="Proteomes" id="UP001057455">
    <property type="component" value="Unassembled WGS sequence"/>
</dbReference>
<dbReference type="AlphaFoldDB" id="A0A9W5TDU4"/>
<evidence type="ECO:0000313" key="4">
    <source>
        <dbReference type="Proteomes" id="UP001057455"/>
    </source>
</evidence>
<gene>
    <name evidence="3" type="ORF">BaOVIS_032090</name>
</gene>